<dbReference type="Proteomes" id="UP001589810">
    <property type="component" value="Unassembled WGS sequence"/>
</dbReference>
<comment type="caution">
    <text evidence="1">The sequence shown here is derived from an EMBL/GenBank/DDBJ whole genome shotgun (WGS) entry which is preliminary data.</text>
</comment>
<sequence length="294" mass="32298">MTDEGLQAGLWLVYVTLDDMSGLTIVEIEDDGSVRVLGPDRGVHLFPTRGGLADFLASGESHSLEGRLDGVDLAAEEPQVDADFVYLRDKQNLAPHVAAKLWRNCLLLVDGCGLGEPATVEDAAAEVAALIKVREDFEQPGYADADYWIGRHVQPVRLTVPSGSGVTLVAPKGFWDTEPEAQAFLGDFDQVVLFHNVAALEQYVRSPGTDQMREASWWPADAPDFEPRRTVDVRLADPHDPDSDAFEYLRGLLMVLPGPPNTYNVHGSGALRVNLMAKRIPKMLARMDSLITWH</sequence>
<reference evidence="1 2" key="1">
    <citation type="submission" date="2024-09" db="EMBL/GenBank/DDBJ databases">
        <authorList>
            <person name="Sun Q."/>
            <person name="Mori K."/>
        </authorList>
    </citation>
    <scope>NUCLEOTIDE SEQUENCE [LARGE SCALE GENOMIC DNA]</scope>
    <source>
        <strain evidence="1 2">TBRC 1432</strain>
    </source>
</reference>
<proteinExistence type="predicted"/>
<dbReference type="EMBL" id="JBHLUD010000002">
    <property type="protein sequence ID" value="MFC0541300.1"/>
    <property type="molecule type" value="Genomic_DNA"/>
</dbReference>
<name>A0ABV6MLX6_9PSEU</name>
<dbReference type="RefSeq" id="WP_273942707.1">
    <property type="nucleotide sequence ID" value="NZ_CP097263.1"/>
</dbReference>
<accession>A0ABV6MLX6</accession>
<protein>
    <submittedName>
        <fullName evidence="1">Uncharacterized protein</fullName>
    </submittedName>
</protein>
<gene>
    <name evidence="1" type="ORF">ACFFH7_07385</name>
</gene>
<organism evidence="1 2">
    <name type="scientific">Kutzneria chonburiensis</name>
    <dbReference type="NCBI Taxonomy" id="1483604"/>
    <lineage>
        <taxon>Bacteria</taxon>
        <taxon>Bacillati</taxon>
        <taxon>Actinomycetota</taxon>
        <taxon>Actinomycetes</taxon>
        <taxon>Pseudonocardiales</taxon>
        <taxon>Pseudonocardiaceae</taxon>
        <taxon>Kutzneria</taxon>
    </lineage>
</organism>
<evidence type="ECO:0000313" key="1">
    <source>
        <dbReference type="EMBL" id="MFC0541300.1"/>
    </source>
</evidence>
<keyword evidence="2" id="KW-1185">Reference proteome</keyword>
<evidence type="ECO:0000313" key="2">
    <source>
        <dbReference type="Proteomes" id="UP001589810"/>
    </source>
</evidence>